<name>A0A6C0K6S6_9ZZZZ</name>
<organism evidence="1">
    <name type="scientific">viral metagenome</name>
    <dbReference type="NCBI Taxonomy" id="1070528"/>
    <lineage>
        <taxon>unclassified sequences</taxon>
        <taxon>metagenomes</taxon>
        <taxon>organismal metagenomes</taxon>
    </lineage>
</organism>
<evidence type="ECO:0000313" key="1">
    <source>
        <dbReference type="EMBL" id="QHU11958.1"/>
    </source>
</evidence>
<protein>
    <submittedName>
        <fullName evidence="1">Uncharacterized protein</fullName>
    </submittedName>
</protein>
<accession>A0A6C0K6S6</accession>
<proteinExistence type="predicted"/>
<sequence>MSFYPQYSRISYHPPRTTNEQVVYQQIQDKIGSSDPYYPPTPQLFDVRTDVNVFPYQRFFRGKQDSMSPHVWEREAGYSPILASRDTTNDVDMVLQEKSSTCFQIPCTTILPCVASPNNYMSSTRSKVYTSP</sequence>
<reference evidence="1" key="1">
    <citation type="journal article" date="2020" name="Nature">
        <title>Giant virus diversity and host interactions through global metagenomics.</title>
        <authorList>
            <person name="Schulz F."/>
            <person name="Roux S."/>
            <person name="Paez-Espino D."/>
            <person name="Jungbluth S."/>
            <person name="Walsh D.A."/>
            <person name="Denef V.J."/>
            <person name="McMahon K.D."/>
            <person name="Konstantinidis K.T."/>
            <person name="Eloe-Fadrosh E.A."/>
            <person name="Kyrpides N.C."/>
            <person name="Woyke T."/>
        </authorList>
    </citation>
    <scope>NUCLEOTIDE SEQUENCE</scope>
    <source>
        <strain evidence="1">GVMAG-S-1101169-75</strain>
    </source>
</reference>
<dbReference type="AlphaFoldDB" id="A0A6C0K6S6"/>
<dbReference type="EMBL" id="MN740793">
    <property type="protein sequence ID" value="QHU11958.1"/>
    <property type="molecule type" value="Genomic_DNA"/>
</dbReference>